<protein>
    <submittedName>
        <fullName evidence="1">Uncharacterized protein</fullName>
    </submittedName>
</protein>
<dbReference type="InParanoid" id="Q7UPQ7"/>
<dbReference type="AlphaFoldDB" id="Q7UPQ7"/>
<dbReference type="HOGENOM" id="CLU_2901234_0_0_0"/>
<name>Q7UPQ7_RHOBA</name>
<dbReference type="EMBL" id="BX294144">
    <property type="protein sequence ID" value="CAD75004.1"/>
    <property type="molecule type" value="Genomic_DNA"/>
</dbReference>
<evidence type="ECO:0000313" key="1">
    <source>
        <dbReference type="EMBL" id="CAD75004.1"/>
    </source>
</evidence>
<gene>
    <name evidence="1" type="ordered locus">RB6782</name>
</gene>
<proteinExistence type="predicted"/>
<accession>Q7UPQ7</accession>
<keyword evidence="2" id="KW-1185">Reference proteome</keyword>
<dbReference type="KEGG" id="rba:RB6782"/>
<reference evidence="1 2" key="1">
    <citation type="journal article" date="2003" name="Proc. Natl. Acad. Sci. U.S.A.">
        <title>Complete genome sequence of the marine planctomycete Pirellula sp. strain 1.</title>
        <authorList>
            <person name="Gloeckner F.O."/>
            <person name="Kube M."/>
            <person name="Bauer M."/>
            <person name="Teeling H."/>
            <person name="Lombardot T."/>
            <person name="Ludwig W."/>
            <person name="Gade D."/>
            <person name="Beck A."/>
            <person name="Borzym K."/>
            <person name="Heitmann K."/>
            <person name="Rabus R."/>
            <person name="Schlesner H."/>
            <person name="Amann R."/>
            <person name="Reinhardt R."/>
        </authorList>
    </citation>
    <scope>NUCLEOTIDE SEQUENCE [LARGE SCALE GENOMIC DNA]</scope>
    <source>
        <strain evidence="2">DSM 10527 / NCIMB 13988 / SH1</strain>
    </source>
</reference>
<dbReference type="EnsemblBacteria" id="CAD75004">
    <property type="protein sequence ID" value="CAD75004"/>
    <property type="gene ID" value="RB6782"/>
</dbReference>
<dbReference type="Proteomes" id="UP000001025">
    <property type="component" value="Chromosome"/>
</dbReference>
<sequence>MPRRNPVQPLAETDINCRRYPTYTCRSIRPGLPRLEWRRLSQFALQSRGPRCMPLVGHRKSS</sequence>
<dbReference type="STRING" id="243090.RB6782"/>
<organism evidence="1 2">
    <name type="scientific">Rhodopirellula baltica (strain DSM 10527 / NCIMB 13988 / SH1)</name>
    <dbReference type="NCBI Taxonomy" id="243090"/>
    <lineage>
        <taxon>Bacteria</taxon>
        <taxon>Pseudomonadati</taxon>
        <taxon>Planctomycetota</taxon>
        <taxon>Planctomycetia</taxon>
        <taxon>Pirellulales</taxon>
        <taxon>Pirellulaceae</taxon>
        <taxon>Rhodopirellula</taxon>
    </lineage>
</organism>
<evidence type="ECO:0000313" key="2">
    <source>
        <dbReference type="Proteomes" id="UP000001025"/>
    </source>
</evidence>